<evidence type="ECO:0000256" key="7">
    <source>
        <dbReference type="PIRSR" id="PIRSR000190-2"/>
    </source>
</evidence>
<feature type="binding site" evidence="6 7">
    <location>
        <position position="86"/>
    </location>
    <ligand>
        <name>FMN</name>
        <dbReference type="ChEBI" id="CHEBI:58210"/>
    </ligand>
</feature>
<feature type="binding site" evidence="6 7">
    <location>
        <begin position="65"/>
        <end position="70"/>
    </location>
    <ligand>
        <name>FMN</name>
        <dbReference type="ChEBI" id="CHEBI:58210"/>
    </ligand>
</feature>
<dbReference type="InterPro" id="IPR019576">
    <property type="entry name" value="Pyridoxamine_oxidase_dimer_C"/>
</dbReference>
<dbReference type="HOGENOM" id="CLU_032263_2_2_6"/>
<feature type="binding site" evidence="6">
    <location>
        <position position="131"/>
    </location>
    <ligand>
        <name>substrate</name>
    </ligand>
</feature>
<dbReference type="EC" id="1.4.3.5" evidence="6"/>
<organism evidence="10 11">
    <name type="scientific">secondary endosymbiont of Heteropsylla cubana</name>
    <dbReference type="NCBI Taxonomy" id="134287"/>
    <lineage>
        <taxon>Bacteria</taxon>
        <taxon>Pseudomonadati</taxon>
        <taxon>Pseudomonadota</taxon>
        <taxon>Gammaproteobacteria</taxon>
        <taxon>Enterobacterales</taxon>
        <taxon>Enterobacteriaceae</taxon>
        <taxon>aphid secondary symbionts</taxon>
    </lineage>
</organism>
<keyword evidence="5 6" id="KW-0664">Pyridoxine biosynthesis</keyword>
<comment type="pathway">
    <text evidence="6">Cofactor metabolism; pyridoxal 5'-phosphate salvage; pyridoxal 5'-phosphate from pyridoxine 5'-phosphate: step 1/1.</text>
</comment>
<feature type="binding site" evidence="6 7">
    <location>
        <begin position="144"/>
        <end position="145"/>
    </location>
    <ligand>
        <name>FMN</name>
        <dbReference type="ChEBI" id="CHEBI:58210"/>
    </ligand>
</feature>
<dbReference type="SUPFAM" id="SSF50475">
    <property type="entry name" value="FMN-binding split barrel"/>
    <property type="match status" value="1"/>
</dbReference>
<keyword evidence="11" id="KW-1185">Reference proteome</keyword>
<dbReference type="OrthoDB" id="9780392at2"/>
<dbReference type="PIRSF" id="PIRSF000190">
    <property type="entry name" value="Pyd_amn-ph_oxd"/>
    <property type="match status" value="1"/>
</dbReference>
<dbReference type="AlphaFoldDB" id="J3Z5A4"/>
<evidence type="ECO:0000256" key="5">
    <source>
        <dbReference type="ARBA" id="ARBA00023096"/>
    </source>
</evidence>
<keyword evidence="4 6" id="KW-0560">Oxidoreductase</keyword>
<dbReference type="PROSITE" id="PS01064">
    <property type="entry name" value="PYRIDOX_OXIDASE"/>
    <property type="match status" value="1"/>
</dbReference>
<evidence type="ECO:0000256" key="2">
    <source>
        <dbReference type="ARBA" id="ARBA00022630"/>
    </source>
</evidence>
<dbReference type="RefSeq" id="WP_014888796.1">
    <property type="nucleotide sequence ID" value="NC_018420.1"/>
</dbReference>
<feature type="domain" description="Pyridoxamine 5'-phosphate oxidase N-terminal" evidence="8">
    <location>
        <begin position="39"/>
        <end position="163"/>
    </location>
</feature>
<dbReference type="EMBL" id="CP003547">
    <property type="protein sequence ID" value="AFP85499.1"/>
    <property type="molecule type" value="Genomic_DNA"/>
</dbReference>
<feature type="binding site" evidence="6 7">
    <location>
        <position position="109"/>
    </location>
    <ligand>
        <name>FMN</name>
        <dbReference type="ChEBI" id="CHEBI:58210"/>
    </ligand>
</feature>
<evidence type="ECO:0000256" key="1">
    <source>
        <dbReference type="ARBA" id="ARBA00007301"/>
    </source>
</evidence>
<keyword evidence="2 6" id="KW-0285">Flavoprotein</keyword>
<feature type="binding site" evidence="6">
    <location>
        <position position="127"/>
    </location>
    <ligand>
        <name>substrate</name>
    </ligand>
</feature>
<feature type="binding site" evidence="6">
    <location>
        <position position="135"/>
    </location>
    <ligand>
        <name>substrate</name>
    </ligand>
</feature>
<accession>J3Z5A4</accession>
<evidence type="ECO:0000259" key="8">
    <source>
        <dbReference type="Pfam" id="PF01243"/>
    </source>
</evidence>
<feature type="binding site" evidence="6 7">
    <location>
        <position position="199"/>
    </location>
    <ligand>
        <name>FMN</name>
        <dbReference type="ChEBI" id="CHEBI:58210"/>
    </ligand>
</feature>
<evidence type="ECO:0000259" key="9">
    <source>
        <dbReference type="Pfam" id="PF10590"/>
    </source>
</evidence>
<evidence type="ECO:0000313" key="11">
    <source>
        <dbReference type="Proteomes" id="UP000003937"/>
    </source>
</evidence>
<dbReference type="Proteomes" id="UP000003937">
    <property type="component" value="Chromosome"/>
</dbReference>
<reference evidence="10 11" key="1">
    <citation type="journal article" date="2012" name="Mol. Biol. Evol.">
        <title>Genome reduction and co-evolution between the primary and secondary bacterial symbionts of psyllids.</title>
        <authorList>
            <person name="Sloan D.B."/>
            <person name="Moran N.A."/>
        </authorList>
    </citation>
    <scope>NUCLEOTIDE SEQUENCE [LARGE SCALE GENOMIC DNA]</scope>
    <source>
        <strain evidence="10">Hcub_S</strain>
    </source>
</reference>
<protein>
    <recommendedName>
        <fullName evidence="6">Pyridoxine/pyridoxamine 5'-phosphate oxidase</fullName>
        <ecNumber evidence="6">1.4.3.5</ecNumber>
    </recommendedName>
    <alternativeName>
        <fullName evidence="6">PNP/PMP oxidase</fullName>
        <shortName evidence="6">PNPOx</shortName>
    </alternativeName>
    <alternativeName>
        <fullName evidence="6">Pyridoxal 5'-phosphate synthase</fullName>
    </alternativeName>
</protein>
<dbReference type="PANTHER" id="PTHR10851:SF0">
    <property type="entry name" value="PYRIDOXINE-5'-PHOSPHATE OXIDASE"/>
    <property type="match status" value="1"/>
</dbReference>
<dbReference type="Pfam" id="PF01243">
    <property type="entry name" value="PNPOx_N"/>
    <property type="match status" value="1"/>
</dbReference>
<dbReference type="InterPro" id="IPR012349">
    <property type="entry name" value="Split_barrel_FMN-bd"/>
</dbReference>
<comment type="subunit">
    <text evidence="6">Homodimer.</text>
</comment>
<dbReference type="InterPro" id="IPR019740">
    <property type="entry name" value="Pyridox_Oxase_CS"/>
</dbReference>
<comment type="similarity">
    <text evidence="1 6">Belongs to the pyridoxamine 5'-phosphate oxidase family.</text>
</comment>
<dbReference type="PANTHER" id="PTHR10851">
    <property type="entry name" value="PYRIDOXINE-5-PHOSPHATE OXIDASE"/>
    <property type="match status" value="1"/>
</dbReference>
<feature type="binding site" evidence="6 7">
    <location>
        <position position="189"/>
    </location>
    <ligand>
        <name>FMN</name>
        <dbReference type="ChEBI" id="CHEBI:58210"/>
    </ligand>
</feature>
<dbReference type="UniPathway" id="UPA01068">
    <property type="reaction ID" value="UER00304"/>
</dbReference>
<name>J3Z5A4_9ENTR</name>
<feature type="binding site" evidence="6 7">
    <location>
        <begin position="80"/>
        <end position="81"/>
    </location>
    <ligand>
        <name>FMN</name>
        <dbReference type="ChEBI" id="CHEBI:58210"/>
    </ligand>
</feature>
<dbReference type="NCBIfam" id="TIGR00558">
    <property type="entry name" value="pdxH"/>
    <property type="match status" value="1"/>
</dbReference>
<dbReference type="GO" id="GO:0004733">
    <property type="term" value="F:pyridoxamine phosphate oxidase activity"/>
    <property type="evidence" value="ECO:0007669"/>
    <property type="project" value="UniProtKB-UniRule"/>
</dbReference>
<gene>
    <name evidence="6" type="primary">pdxH</name>
    <name evidence="10" type="ORF">A35E_00188</name>
</gene>
<evidence type="ECO:0000313" key="10">
    <source>
        <dbReference type="EMBL" id="AFP85499.1"/>
    </source>
</evidence>
<comment type="function">
    <text evidence="6">Catalyzes the oxidation of either pyridoxine 5'-phosphate (PNP) or pyridoxamine 5'-phosphate (PMP) into pyridoxal 5'-phosphate (PLP).</text>
</comment>
<feature type="domain" description="Pyridoxine 5'-phosphate oxidase dimerisation C-terminal" evidence="9">
    <location>
        <begin position="176"/>
        <end position="216"/>
    </location>
</feature>
<dbReference type="GO" id="GO:0008615">
    <property type="term" value="P:pyridoxine biosynthetic process"/>
    <property type="evidence" value="ECO:0007669"/>
    <property type="project" value="UniProtKB-UniRule"/>
</dbReference>
<evidence type="ECO:0000256" key="3">
    <source>
        <dbReference type="ARBA" id="ARBA00022643"/>
    </source>
</evidence>
<feature type="binding site" evidence="6">
    <location>
        <position position="70"/>
    </location>
    <ligand>
        <name>substrate</name>
    </ligand>
</feature>
<evidence type="ECO:0000256" key="4">
    <source>
        <dbReference type="ARBA" id="ARBA00023002"/>
    </source>
</evidence>
<feature type="binding site" evidence="6 7">
    <location>
        <position position="87"/>
    </location>
    <ligand>
        <name>FMN</name>
        <dbReference type="ChEBI" id="CHEBI:58210"/>
    </ligand>
</feature>
<dbReference type="NCBIfam" id="NF004231">
    <property type="entry name" value="PRK05679.1"/>
    <property type="match status" value="1"/>
</dbReference>
<comment type="catalytic activity">
    <reaction evidence="6">
        <text>pyridoxamine 5'-phosphate + O2 + H2O = pyridoxal 5'-phosphate + H2O2 + NH4(+)</text>
        <dbReference type="Rhea" id="RHEA:15817"/>
        <dbReference type="ChEBI" id="CHEBI:15377"/>
        <dbReference type="ChEBI" id="CHEBI:15379"/>
        <dbReference type="ChEBI" id="CHEBI:16240"/>
        <dbReference type="ChEBI" id="CHEBI:28938"/>
        <dbReference type="ChEBI" id="CHEBI:58451"/>
        <dbReference type="ChEBI" id="CHEBI:597326"/>
        <dbReference type="EC" id="1.4.3.5"/>
    </reaction>
</comment>
<comment type="cofactor">
    <cofactor evidence="6 7">
        <name>FMN</name>
        <dbReference type="ChEBI" id="CHEBI:58210"/>
    </cofactor>
    <text evidence="6 7">Binds 1 FMN per subunit.</text>
</comment>
<comment type="catalytic activity">
    <reaction evidence="6">
        <text>pyridoxine 5'-phosphate + O2 = pyridoxal 5'-phosphate + H2O2</text>
        <dbReference type="Rhea" id="RHEA:15149"/>
        <dbReference type="ChEBI" id="CHEBI:15379"/>
        <dbReference type="ChEBI" id="CHEBI:16240"/>
        <dbReference type="ChEBI" id="CHEBI:58589"/>
        <dbReference type="ChEBI" id="CHEBI:597326"/>
        <dbReference type="EC" id="1.4.3.5"/>
    </reaction>
</comment>
<dbReference type="Pfam" id="PF10590">
    <property type="entry name" value="PNP_phzG_C"/>
    <property type="match status" value="1"/>
</dbReference>
<comment type="pathway">
    <text evidence="6">Cofactor metabolism; pyridoxal 5'-phosphate salvage; pyridoxal 5'-phosphate from pyridoxamine 5'-phosphate: step 1/1.</text>
</comment>
<dbReference type="STRING" id="134287.A35E_00188"/>
<dbReference type="InterPro" id="IPR000659">
    <property type="entry name" value="Pyridox_Oxase"/>
</dbReference>
<sequence>MTEKLTDIANLHKEYTRSGLRRSDLTTEPMDLFEKWLKQARTAEIPDATAMNVSTVDKNGQPYQRLVLLKYFDQNEMVFFTNLNSRKATHLQNNPRISLHFSWNSLERQILVLGQVKPLSFFKVMKYFHSRPRESQIGAWVSQQSSRIPTRNVLENKFLELKQKFKNGYIPLPSFWGGYRVKVEAMEFWQGRAYRLHDRFLYQRTIDSWQLDRLAP</sequence>
<dbReference type="InterPro" id="IPR011576">
    <property type="entry name" value="Pyridox_Oxase_N"/>
</dbReference>
<dbReference type="HAMAP" id="MF_01629">
    <property type="entry name" value="PdxH"/>
    <property type="match status" value="1"/>
</dbReference>
<dbReference type="PATRIC" id="fig|134287.3.peg.178"/>
<dbReference type="KEGG" id="sehc:A35E_00188"/>
<dbReference type="GO" id="GO:0010181">
    <property type="term" value="F:FMN binding"/>
    <property type="evidence" value="ECO:0007669"/>
    <property type="project" value="UniProtKB-UniRule"/>
</dbReference>
<keyword evidence="3 6" id="KW-0288">FMN</keyword>
<feature type="binding site" evidence="6">
    <location>
        <begin position="195"/>
        <end position="197"/>
    </location>
    <ligand>
        <name>substrate</name>
    </ligand>
</feature>
<dbReference type="Gene3D" id="2.30.110.10">
    <property type="entry name" value="Electron Transport, Fmn-binding Protein, Chain A"/>
    <property type="match status" value="1"/>
</dbReference>
<proteinExistence type="inferred from homology"/>
<evidence type="ECO:0000256" key="6">
    <source>
        <dbReference type="HAMAP-Rule" id="MF_01629"/>
    </source>
</evidence>